<evidence type="ECO:0000313" key="10">
    <source>
        <dbReference type="Proteomes" id="UP001324427"/>
    </source>
</evidence>
<dbReference type="PRINTS" id="PR00385">
    <property type="entry name" value="P450"/>
</dbReference>
<dbReference type="CDD" id="cd11058">
    <property type="entry name" value="CYP60B-like"/>
    <property type="match status" value="1"/>
</dbReference>
<keyword evidence="10" id="KW-1185">Reference proteome</keyword>
<evidence type="ECO:0000256" key="7">
    <source>
        <dbReference type="RuleBase" id="RU000461"/>
    </source>
</evidence>
<dbReference type="Proteomes" id="UP001324427">
    <property type="component" value="Unassembled WGS sequence"/>
</dbReference>
<keyword evidence="8" id="KW-1133">Transmembrane helix</keyword>
<dbReference type="AlphaFoldDB" id="A0AAV9JEI7"/>
<name>A0AAV9JEI7_9PEZI</name>
<accession>A0AAV9JEI7</accession>
<keyword evidence="5 6" id="KW-0408">Iron</keyword>
<dbReference type="GO" id="GO:0004497">
    <property type="term" value="F:monooxygenase activity"/>
    <property type="evidence" value="ECO:0007669"/>
    <property type="project" value="UniProtKB-KW"/>
</dbReference>
<comment type="caution">
    <text evidence="9">The sequence shown here is derived from an EMBL/GenBank/DDBJ whole genome shotgun (WGS) entry which is preliminary data.</text>
</comment>
<dbReference type="GO" id="GO:0020037">
    <property type="term" value="F:heme binding"/>
    <property type="evidence" value="ECO:0007669"/>
    <property type="project" value="InterPro"/>
</dbReference>
<dbReference type="InterPro" id="IPR050121">
    <property type="entry name" value="Cytochrome_P450_monoxygenase"/>
</dbReference>
<evidence type="ECO:0000256" key="5">
    <source>
        <dbReference type="ARBA" id="ARBA00023004"/>
    </source>
</evidence>
<evidence type="ECO:0000256" key="1">
    <source>
        <dbReference type="ARBA" id="ARBA00001971"/>
    </source>
</evidence>
<dbReference type="Pfam" id="PF00067">
    <property type="entry name" value="p450"/>
    <property type="match status" value="1"/>
</dbReference>
<evidence type="ECO:0000256" key="2">
    <source>
        <dbReference type="ARBA" id="ARBA00010617"/>
    </source>
</evidence>
<evidence type="ECO:0008006" key="11">
    <source>
        <dbReference type="Google" id="ProtNLM"/>
    </source>
</evidence>
<dbReference type="InterPro" id="IPR036396">
    <property type="entry name" value="Cyt_P450_sf"/>
</dbReference>
<keyword evidence="7" id="KW-0560">Oxidoreductase</keyword>
<gene>
    <name evidence="9" type="ORF">LTR36_005359</name>
</gene>
<dbReference type="InterPro" id="IPR002401">
    <property type="entry name" value="Cyt_P450_E_grp-I"/>
</dbReference>
<dbReference type="Gene3D" id="1.10.630.10">
    <property type="entry name" value="Cytochrome P450"/>
    <property type="match status" value="1"/>
</dbReference>
<dbReference type="PROSITE" id="PS00086">
    <property type="entry name" value="CYTOCHROME_P450"/>
    <property type="match status" value="1"/>
</dbReference>
<reference evidence="9 10" key="1">
    <citation type="submission" date="2021-11" db="EMBL/GenBank/DDBJ databases">
        <title>Black yeast isolated from Biological Soil Crust.</title>
        <authorList>
            <person name="Kurbessoian T."/>
        </authorList>
    </citation>
    <scope>NUCLEOTIDE SEQUENCE [LARGE SCALE GENOMIC DNA]</scope>
    <source>
        <strain evidence="9 10">CCFEE 5522</strain>
    </source>
</reference>
<comment type="cofactor">
    <cofactor evidence="1 6">
        <name>heme</name>
        <dbReference type="ChEBI" id="CHEBI:30413"/>
    </cofactor>
</comment>
<feature type="binding site" description="axial binding residue" evidence="6">
    <location>
        <position position="448"/>
    </location>
    <ligand>
        <name>heme</name>
        <dbReference type="ChEBI" id="CHEBI:30413"/>
    </ligand>
    <ligandPart>
        <name>Fe</name>
        <dbReference type="ChEBI" id="CHEBI:18248"/>
    </ligandPart>
</feature>
<proteinExistence type="inferred from homology"/>
<dbReference type="InterPro" id="IPR017972">
    <property type="entry name" value="Cyt_P450_CS"/>
</dbReference>
<keyword evidence="8" id="KW-0472">Membrane</keyword>
<evidence type="ECO:0000256" key="6">
    <source>
        <dbReference type="PIRSR" id="PIRSR602401-1"/>
    </source>
</evidence>
<dbReference type="PANTHER" id="PTHR24305:SF210">
    <property type="entry name" value="CYTOCHROME P450 MONOOXYGENASE ASQL-RELATED"/>
    <property type="match status" value="1"/>
</dbReference>
<dbReference type="GO" id="GO:0005506">
    <property type="term" value="F:iron ion binding"/>
    <property type="evidence" value="ECO:0007669"/>
    <property type="project" value="InterPro"/>
</dbReference>
<keyword evidence="7" id="KW-0503">Monooxygenase</keyword>
<keyword evidence="8" id="KW-0812">Transmembrane</keyword>
<evidence type="ECO:0000256" key="4">
    <source>
        <dbReference type="ARBA" id="ARBA00022723"/>
    </source>
</evidence>
<dbReference type="SUPFAM" id="SSF48264">
    <property type="entry name" value="Cytochrome P450"/>
    <property type="match status" value="1"/>
</dbReference>
<protein>
    <recommendedName>
        <fullName evidence="11">Cytochrome P450 monooxygenase</fullName>
    </recommendedName>
</protein>
<evidence type="ECO:0000256" key="3">
    <source>
        <dbReference type="ARBA" id="ARBA00022617"/>
    </source>
</evidence>
<dbReference type="PRINTS" id="PR00463">
    <property type="entry name" value="EP450I"/>
</dbReference>
<keyword evidence="4 6" id="KW-0479">Metal-binding</keyword>
<organism evidence="9 10">
    <name type="scientific">Oleoguttula mirabilis</name>
    <dbReference type="NCBI Taxonomy" id="1507867"/>
    <lineage>
        <taxon>Eukaryota</taxon>
        <taxon>Fungi</taxon>
        <taxon>Dikarya</taxon>
        <taxon>Ascomycota</taxon>
        <taxon>Pezizomycotina</taxon>
        <taxon>Dothideomycetes</taxon>
        <taxon>Dothideomycetidae</taxon>
        <taxon>Mycosphaerellales</taxon>
        <taxon>Teratosphaeriaceae</taxon>
        <taxon>Oleoguttula</taxon>
    </lineage>
</organism>
<dbReference type="PANTHER" id="PTHR24305">
    <property type="entry name" value="CYTOCHROME P450"/>
    <property type="match status" value="1"/>
</dbReference>
<dbReference type="InterPro" id="IPR001128">
    <property type="entry name" value="Cyt_P450"/>
</dbReference>
<dbReference type="GO" id="GO:0016705">
    <property type="term" value="F:oxidoreductase activity, acting on paired donors, with incorporation or reduction of molecular oxygen"/>
    <property type="evidence" value="ECO:0007669"/>
    <property type="project" value="InterPro"/>
</dbReference>
<evidence type="ECO:0000313" key="9">
    <source>
        <dbReference type="EMBL" id="KAK4543714.1"/>
    </source>
</evidence>
<feature type="transmembrane region" description="Helical" evidence="8">
    <location>
        <begin position="12"/>
        <end position="31"/>
    </location>
</feature>
<sequence>MDTLVRATAKPSEALTISLCFAGLAILYYLGQTIYTAYFGPLSKFPGPPLRALSKLPQIKTIMTGTDNIDYPALHEKYGPVVRIAPNDLSLADGAKSFQEIYGFKKHGQGKPSKDMLFYSKPMNGIPSIITADDANHSRQRKILSHAFSDKALKEQEPLLKSWTAKLRAKLMERAEAGDKVDLLKYYNCTTFDIMGDLTFGEGLDMLEDSEYSPWVKTIFGSIKTATIFRGIRMYSALTRYLVEEVLFKSKAVRRMAHEHFRYSAERVDRRLKRTPDHPDIWSKILEKSEDGLSIGEHHANASVFMLAGTETTATALSGTTYYLLRNPHAMEKLTTEIRAAFSSFDDLTMEALARQKYLAAVLHEGLRMYPPVPVALLRLVPPGGMAVNGQWVPEGTQVGVHPMSVYRSKTHFKHPNEFHPERWLGDPEFKDDHLDAFEVFSLGPRNCLGKNLAWHEMRLLLAAVVLHFDLQLCEESQDWSDQKVYTLWEKKPLWCKITPAKS</sequence>
<dbReference type="EMBL" id="JAVFHQ010000030">
    <property type="protein sequence ID" value="KAK4543714.1"/>
    <property type="molecule type" value="Genomic_DNA"/>
</dbReference>
<evidence type="ECO:0000256" key="8">
    <source>
        <dbReference type="SAM" id="Phobius"/>
    </source>
</evidence>
<comment type="similarity">
    <text evidence="2 7">Belongs to the cytochrome P450 family.</text>
</comment>
<keyword evidence="3 6" id="KW-0349">Heme</keyword>